<dbReference type="PANTHER" id="PTHR10151">
    <property type="entry name" value="ECTONUCLEOTIDE PYROPHOSPHATASE/PHOSPHODIESTERASE"/>
    <property type="match status" value="1"/>
</dbReference>
<keyword evidence="1" id="KW-0732">Signal</keyword>
<dbReference type="PANTHER" id="PTHR10151:SF120">
    <property type="entry name" value="BIS(5'-ADENOSYL)-TRIPHOSPHATASE"/>
    <property type="match status" value="1"/>
</dbReference>
<dbReference type="CDD" id="cd16018">
    <property type="entry name" value="Enpp"/>
    <property type="match status" value="1"/>
</dbReference>
<name>A0A1H7PJB6_9BACT</name>
<feature type="signal peptide" evidence="1">
    <location>
        <begin position="1"/>
        <end position="21"/>
    </location>
</feature>
<dbReference type="STRING" id="573321.SAMN04488505_10285"/>
<proteinExistence type="predicted"/>
<accession>A0A1H7PJB6</accession>
<dbReference type="GO" id="GO:0016787">
    <property type="term" value="F:hydrolase activity"/>
    <property type="evidence" value="ECO:0007669"/>
    <property type="project" value="UniProtKB-ARBA"/>
</dbReference>
<dbReference type="SUPFAM" id="SSF53649">
    <property type="entry name" value="Alkaline phosphatase-like"/>
    <property type="match status" value="1"/>
</dbReference>
<evidence type="ECO:0000313" key="2">
    <source>
        <dbReference type="EMBL" id="SEL35147.1"/>
    </source>
</evidence>
<sequence length="452" mass="49352">MNWNCKRIALAVTLVLTGAFAARAQKAKYVVMISIDGLRPDFYREATWPTPNLHWLAAEGVSADGVRGVLPTVTYPSHTTIMTGVMPARHGIYYNTPFEREGQTGRWNWENNLIKTTTLWQAVKQKGGTTAAVHWPVTVGATYIDYNLPESPKGKPGEDPLKPMRDASTPKGLFEEAEKNAIGKLDTADIGGDYLSMDEDIARLTSYLVQTYKPSLTTVHLVCVDHFEHLGGRQGLGVDRAIANADRAVGHIMEAVEKAGIKDSTVIMIVGDHGFVDIHTLFAPNVWLAKAGLMEDKKDRGNWKATFHAQGGSTFLYLRDKNDQQTLNKVKEVLRSMPAAQQKLFRIVEKEELTKIGADPEVQLALAAKQGIAFSDAAGGEPLKPAKGGTHGYFPDFHNIETGFIAYGPGLKKDVVIPAMGLEDIAPLVAHLMGLTMPGGEGVEYPGCFKDK</sequence>
<evidence type="ECO:0000256" key="1">
    <source>
        <dbReference type="SAM" id="SignalP"/>
    </source>
</evidence>
<dbReference type="InterPro" id="IPR002591">
    <property type="entry name" value="Phosphodiest/P_Trfase"/>
</dbReference>
<protein>
    <submittedName>
        <fullName evidence="2">Predicted pyrophosphatase or phosphodiesterase, AlkP superfamily</fullName>
    </submittedName>
</protein>
<feature type="chain" id="PRO_5011593678" evidence="1">
    <location>
        <begin position="22"/>
        <end position="452"/>
    </location>
</feature>
<dbReference type="EMBL" id="FOBB01000002">
    <property type="protein sequence ID" value="SEL35147.1"/>
    <property type="molecule type" value="Genomic_DNA"/>
</dbReference>
<dbReference type="Gene3D" id="3.40.720.10">
    <property type="entry name" value="Alkaline Phosphatase, subunit A"/>
    <property type="match status" value="1"/>
</dbReference>
<keyword evidence="3" id="KW-1185">Reference proteome</keyword>
<dbReference type="RefSeq" id="WP_089908698.1">
    <property type="nucleotide sequence ID" value="NZ_FOBB01000002.1"/>
</dbReference>
<gene>
    <name evidence="2" type="ORF">SAMN04488505_10285</name>
</gene>
<evidence type="ECO:0000313" key="3">
    <source>
        <dbReference type="Proteomes" id="UP000198984"/>
    </source>
</evidence>
<dbReference type="AlphaFoldDB" id="A0A1H7PJB6"/>
<dbReference type="Pfam" id="PF01663">
    <property type="entry name" value="Phosphodiest"/>
    <property type="match status" value="1"/>
</dbReference>
<dbReference type="InterPro" id="IPR017850">
    <property type="entry name" value="Alkaline_phosphatase_core_sf"/>
</dbReference>
<reference evidence="2 3" key="1">
    <citation type="submission" date="2016-10" db="EMBL/GenBank/DDBJ databases">
        <authorList>
            <person name="de Groot N.N."/>
        </authorList>
    </citation>
    <scope>NUCLEOTIDE SEQUENCE [LARGE SCALE GENOMIC DNA]</scope>
    <source>
        <strain evidence="2 3">DSM 21039</strain>
    </source>
</reference>
<dbReference type="OrthoDB" id="9779418at2"/>
<organism evidence="2 3">
    <name type="scientific">Chitinophaga rupis</name>
    <dbReference type="NCBI Taxonomy" id="573321"/>
    <lineage>
        <taxon>Bacteria</taxon>
        <taxon>Pseudomonadati</taxon>
        <taxon>Bacteroidota</taxon>
        <taxon>Chitinophagia</taxon>
        <taxon>Chitinophagales</taxon>
        <taxon>Chitinophagaceae</taxon>
        <taxon>Chitinophaga</taxon>
    </lineage>
</organism>
<dbReference type="Proteomes" id="UP000198984">
    <property type="component" value="Unassembled WGS sequence"/>
</dbReference>